<evidence type="ECO:0000256" key="1">
    <source>
        <dbReference type="ARBA" id="ARBA00004479"/>
    </source>
</evidence>
<dbReference type="CDD" id="cd00063">
    <property type="entry name" value="FN3"/>
    <property type="match status" value="1"/>
</dbReference>
<feature type="domain" description="Ig-like" evidence="10">
    <location>
        <begin position="132"/>
        <end position="213"/>
    </location>
</feature>
<dbReference type="KEGG" id="aplc:110984301"/>
<dbReference type="GO" id="GO:0098609">
    <property type="term" value="P:cell-cell adhesion"/>
    <property type="evidence" value="ECO:0007669"/>
    <property type="project" value="TreeGrafter"/>
</dbReference>
<evidence type="ECO:0000313" key="13">
    <source>
        <dbReference type="RefSeq" id="XP_022100021.1"/>
    </source>
</evidence>
<dbReference type="Pfam" id="PF00041">
    <property type="entry name" value="fn3"/>
    <property type="match status" value="1"/>
</dbReference>
<dbReference type="GO" id="GO:0050839">
    <property type="term" value="F:cell adhesion molecule binding"/>
    <property type="evidence" value="ECO:0007669"/>
    <property type="project" value="TreeGrafter"/>
</dbReference>
<evidence type="ECO:0000256" key="4">
    <source>
        <dbReference type="ARBA" id="ARBA00023157"/>
    </source>
</evidence>
<keyword evidence="2" id="KW-0677">Repeat</keyword>
<evidence type="ECO:0000256" key="6">
    <source>
        <dbReference type="ARBA" id="ARBA00023319"/>
    </source>
</evidence>
<dbReference type="SMART" id="SM00408">
    <property type="entry name" value="IGc2"/>
    <property type="match status" value="6"/>
</dbReference>
<dbReference type="GO" id="GO:0005886">
    <property type="term" value="C:plasma membrane"/>
    <property type="evidence" value="ECO:0007669"/>
    <property type="project" value="TreeGrafter"/>
</dbReference>
<evidence type="ECO:0000259" key="10">
    <source>
        <dbReference type="PROSITE" id="PS50835"/>
    </source>
</evidence>
<dbReference type="InterPro" id="IPR051275">
    <property type="entry name" value="Cell_adhesion_signaling"/>
</dbReference>
<keyword evidence="12" id="KW-1185">Reference proteome</keyword>
<feature type="region of interest" description="Disordered" evidence="7">
    <location>
        <begin position="766"/>
        <end position="832"/>
    </location>
</feature>
<dbReference type="GO" id="GO:0005911">
    <property type="term" value="C:cell-cell junction"/>
    <property type="evidence" value="ECO:0007669"/>
    <property type="project" value="TreeGrafter"/>
</dbReference>
<keyword evidence="4" id="KW-1015">Disulfide bond</keyword>
<evidence type="ECO:0000256" key="7">
    <source>
        <dbReference type="SAM" id="MobiDB-lite"/>
    </source>
</evidence>
<keyword evidence="5" id="KW-0325">Glycoprotein</keyword>
<dbReference type="SUPFAM" id="SSF48726">
    <property type="entry name" value="Immunoglobulin"/>
    <property type="match status" value="6"/>
</dbReference>
<evidence type="ECO:0000256" key="3">
    <source>
        <dbReference type="ARBA" id="ARBA00023136"/>
    </source>
</evidence>
<dbReference type="OrthoDB" id="5985519at2759"/>
<evidence type="ECO:0000256" key="5">
    <source>
        <dbReference type="ARBA" id="ARBA00023180"/>
    </source>
</evidence>
<keyword evidence="3 8" id="KW-0472">Membrane</keyword>
<dbReference type="InterPro" id="IPR007110">
    <property type="entry name" value="Ig-like_dom"/>
</dbReference>
<feature type="signal peptide" evidence="9">
    <location>
        <begin position="1"/>
        <end position="24"/>
    </location>
</feature>
<feature type="compositionally biased region" description="Basic and acidic residues" evidence="7">
    <location>
        <begin position="788"/>
        <end position="799"/>
    </location>
</feature>
<dbReference type="InterPro" id="IPR003598">
    <property type="entry name" value="Ig_sub2"/>
</dbReference>
<dbReference type="PROSITE" id="PS50853">
    <property type="entry name" value="FN3"/>
    <property type="match status" value="1"/>
</dbReference>
<dbReference type="InterPro" id="IPR003961">
    <property type="entry name" value="FN3_dom"/>
</dbReference>
<protein>
    <submittedName>
        <fullName evidence="13">Hemicentin-2-like isoform X1</fullName>
    </submittedName>
</protein>
<dbReference type="InterPro" id="IPR013098">
    <property type="entry name" value="Ig_I-set"/>
</dbReference>
<evidence type="ECO:0000313" key="12">
    <source>
        <dbReference type="Proteomes" id="UP000694845"/>
    </source>
</evidence>
<keyword evidence="8" id="KW-0812">Transmembrane</keyword>
<gene>
    <name evidence="13" type="primary">LOC110984301</name>
</gene>
<feature type="domain" description="Fibronectin type-III" evidence="11">
    <location>
        <begin position="610"/>
        <end position="708"/>
    </location>
</feature>
<evidence type="ECO:0000256" key="2">
    <source>
        <dbReference type="ARBA" id="ARBA00022737"/>
    </source>
</evidence>
<dbReference type="SMART" id="SM00409">
    <property type="entry name" value="IG"/>
    <property type="match status" value="6"/>
</dbReference>
<keyword evidence="9" id="KW-0732">Signal</keyword>
<dbReference type="PANTHER" id="PTHR11640">
    <property type="entry name" value="NEPHRIN"/>
    <property type="match status" value="1"/>
</dbReference>
<feature type="compositionally biased region" description="Gly residues" evidence="7">
    <location>
        <begin position="801"/>
        <end position="811"/>
    </location>
</feature>
<accession>A0A8B7Z9U6</accession>
<feature type="compositionally biased region" description="Polar residues" evidence="7">
    <location>
        <begin position="766"/>
        <end position="775"/>
    </location>
</feature>
<feature type="domain" description="Ig-like" evidence="10">
    <location>
        <begin position="503"/>
        <end position="603"/>
    </location>
</feature>
<dbReference type="GeneID" id="110984301"/>
<dbReference type="InterPro" id="IPR003599">
    <property type="entry name" value="Ig_sub"/>
</dbReference>
<evidence type="ECO:0000259" key="11">
    <source>
        <dbReference type="PROSITE" id="PS50853"/>
    </source>
</evidence>
<organism evidence="12 13">
    <name type="scientific">Acanthaster planci</name>
    <name type="common">Crown-of-thorns starfish</name>
    <dbReference type="NCBI Taxonomy" id="133434"/>
    <lineage>
        <taxon>Eukaryota</taxon>
        <taxon>Metazoa</taxon>
        <taxon>Echinodermata</taxon>
        <taxon>Eleutherozoa</taxon>
        <taxon>Asterozoa</taxon>
        <taxon>Asteroidea</taxon>
        <taxon>Valvatacea</taxon>
        <taxon>Valvatida</taxon>
        <taxon>Acanthasteridae</taxon>
        <taxon>Acanthaster</taxon>
    </lineage>
</organism>
<feature type="domain" description="Ig-like" evidence="10">
    <location>
        <begin position="317"/>
        <end position="400"/>
    </location>
</feature>
<comment type="subcellular location">
    <subcellularLocation>
        <location evidence="1">Membrane</location>
        <topology evidence="1">Single-pass type I membrane protein</topology>
    </subcellularLocation>
</comment>
<dbReference type="PANTHER" id="PTHR11640:SF158">
    <property type="entry name" value="V-SET AND IMMUNOGLOBULIN DOMAIN-CONTAINING PROTEIN 10-LIKE 2"/>
    <property type="match status" value="1"/>
</dbReference>
<dbReference type="PROSITE" id="PS50835">
    <property type="entry name" value="IG_LIKE"/>
    <property type="match status" value="6"/>
</dbReference>
<keyword evidence="6" id="KW-0393">Immunoglobulin domain</keyword>
<feature type="domain" description="Ig-like" evidence="10">
    <location>
        <begin position="416"/>
        <end position="496"/>
    </location>
</feature>
<dbReference type="AlphaFoldDB" id="A0A8B7Z9U6"/>
<dbReference type="InterPro" id="IPR036179">
    <property type="entry name" value="Ig-like_dom_sf"/>
</dbReference>
<evidence type="ECO:0000256" key="9">
    <source>
        <dbReference type="SAM" id="SignalP"/>
    </source>
</evidence>
<dbReference type="InterPro" id="IPR013783">
    <property type="entry name" value="Ig-like_fold"/>
</dbReference>
<feature type="domain" description="Ig-like" evidence="10">
    <location>
        <begin position="217"/>
        <end position="312"/>
    </location>
</feature>
<dbReference type="InterPro" id="IPR036116">
    <property type="entry name" value="FN3_sf"/>
</dbReference>
<dbReference type="Pfam" id="PF13895">
    <property type="entry name" value="Ig_2"/>
    <property type="match status" value="1"/>
</dbReference>
<feature type="domain" description="Ig-like" evidence="10">
    <location>
        <begin position="25"/>
        <end position="124"/>
    </location>
</feature>
<proteinExistence type="predicted"/>
<name>A0A8B7Z9U6_ACAPL</name>
<evidence type="ECO:0000256" key="8">
    <source>
        <dbReference type="SAM" id="Phobius"/>
    </source>
</evidence>
<dbReference type="Proteomes" id="UP000694845">
    <property type="component" value="Unplaced"/>
</dbReference>
<feature type="transmembrane region" description="Helical" evidence="8">
    <location>
        <begin position="718"/>
        <end position="741"/>
    </location>
</feature>
<reference evidence="13" key="1">
    <citation type="submission" date="2025-08" db="UniProtKB">
        <authorList>
            <consortium name="RefSeq"/>
        </authorList>
    </citation>
    <scope>IDENTIFICATION</scope>
</reference>
<dbReference type="FunFam" id="2.60.40.10:FF:000032">
    <property type="entry name" value="palladin isoform X1"/>
    <property type="match status" value="1"/>
</dbReference>
<dbReference type="CDD" id="cd00096">
    <property type="entry name" value="Ig"/>
    <property type="match status" value="2"/>
</dbReference>
<dbReference type="Pfam" id="PF13927">
    <property type="entry name" value="Ig_3"/>
    <property type="match status" value="1"/>
</dbReference>
<dbReference type="Pfam" id="PF07679">
    <property type="entry name" value="I-set"/>
    <property type="match status" value="3"/>
</dbReference>
<dbReference type="RefSeq" id="XP_022100021.1">
    <property type="nucleotide sequence ID" value="XM_022244329.1"/>
</dbReference>
<feature type="chain" id="PRO_5034085105" evidence="9">
    <location>
        <begin position="25"/>
        <end position="832"/>
    </location>
</feature>
<keyword evidence="8" id="KW-1133">Transmembrane helix</keyword>
<dbReference type="SUPFAM" id="SSF49265">
    <property type="entry name" value="Fibronectin type III"/>
    <property type="match status" value="1"/>
</dbReference>
<dbReference type="Gene3D" id="2.60.40.10">
    <property type="entry name" value="Immunoglobulins"/>
    <property type="match status" value="7"/>
</dbReference>
<sequence>MKKGAVLSLVKVFLLWICCAVITAEGITIDQQQRLPVQEGATNVQMRCILQRFGVVSPVTFRWFHQPTSDMDRQINSTTHFAIAADGSTLTVDRVQRADGGVFTAVATDAASKSGNCTFYVQVSYAPVFETPAIREIQVNASQQVVLTCPYDSSPEANVSWLKDGAPLSFSRKFIFSGRNLTIKAVESLDKGSYQCRATNTVGSGVSSSISVVVLVPMMFVTTPPSVSIYVLGDNATLTCSARGSPRPTVQWKKGTATLTTDNLHTIITGTSAEDVFTSSYEFKSVGLGDRGTYSCVARNPDQTLQHLFEVAVLAPPEITSVFQSPTFIRIGTPMTLYCQASGIPKPSFTWFKDDRAIARVAETHFEEGWDGYLRVKEVIGSDTGLYQCRAVNEVGEAFSEAFRVVVTGLHFLVKPRPNKYILTNGTARMNCKVAGAKDNGEVAIDWLKDGKRVASRCSQADFNNSMCTGTFVMGRSLYITRMTTADEGLYSCIATEQGVTNPEMIRADSRIQILVPVQFEPTLPRTVRGDFHRALTILCQATGVPPPKIEWYRHGVHVLNNTYRTVIDGLMKFRALHVADADRYTCIASNKAGEKSKNVQISINTKLTTPAALSVTITPYNYFAQVQWSIIANGGYRVTNFQLEYRQIKPTVSEWSVFEDIEASERTMGLKNLDPETWYQVNVWANNKLGKGEVVSMEFETKEIESSSILELSLSQLLIIVVVIVAAVCMLIAIICVIVCKRHGSNLTFMRARQGAQDDNQALVNNQQDQSSHINPAYEGGGGTDSPQKDMELKEVQPDKGGGVGAGGDTKGQPDASVGQNGQAKKETTTT</sequence>